<protein>
    <submittedName>
        <fullName evidence="1">Uncharacterized protein</fullName>
    </submittedName>
</protein>
<evidence type="ECO:0000313" key="2">
    <source>
        <dbReference type="Proteomes" id="UP000217838"/>
    </source>
</evidence>
<dbReference type="EMBL" id="NVUU01000064">
    <property type="protein sequence ID" value="PCI93359.1"/>
    <property type="molecule type" value="Genomic_DNA"/>
</dbReference>
<evidence type="ECO:0000313" key="1">
    <source>
        <dbReference type="EMBL" id="PCI93359.1"/>
    </source>
</evidence>
<reference evidence="2" key="1">
    <citation type="submission" date="2017-08" db="EMBL/GenBank/DDBJ databases">
        <title>A dynamic microbial community with high functional redundancy inhabits the cold, oxic subseafloor aquifer.</title>
        <authorList>
            <person name="Tully B.J."/>
            <person name="Wheat C.G."/>
            <person name="Glazer B.T."/>
            <person name="Huber J.A."/>
        </authorList>
    </citation>
    <scope>NUCLEOTIDE SEQUENCE [LARGE SCALE GENOMIC DNA]</scope>
</reference>
<gene>
    <name evidence="1" type="ORF">COB11_05490</name>
</gene>
<name>A0A2A4YFW1_UNCAE</name>
<proteinExistence type="predicted"/>
<sequence length="275" mass="28910">MSRINGELARLATWGQPASQNITSKGSRLRPRDASGRVTPPVIEAPVARFDRVKSAVSNAVITTFTAIKSIPASIASVAKRAGSAGLTGIKSVGNAFSLSSIKRAASTTFTAVKSIPAGIASVAKRAGNAGLTAIKSVGSAFNAGIEGVKDFGSNHLTKKGRMARFIIKHSSETVKEALSGFKSFRRLDTENVLYKAVTSAMKQGGEFTSGVKGYLTRMVNEAARFAGLQAQERTPSSTRTMDDLIKVLPSLISKAPVVDDSIASRVRARRVSVA</sequence>
<comment type="caution">
    <text evidence="1">The sequence shown here is derived from an EMBL/GenBank/DDBJ whole genome shotgun (WGS) entry which is preliminary data.</text>
</comment>
<organism evidence="1 2">
    <name type="scientific">Aerophobetes bacterium</name>
    <dbReference type="NCBI Taxonomy" id="2030807"/>
    <lineage>
        <taxon>Bacteria</taxon>
        <taxon>Candidatus Aerophobota</taxon>
    </lineage>
</organism>
<dbReference type="AlphaFoldDB" id="A0A2A4YFW1"/>
<dbReference type="Proteomes" id="UP000217838">
    <property type="component" value="Unassembled WGS sequence"/>
</dbReference>
<accession>A0A2A4YFW1</accession>